<evidence type="ECO:0000259" key="12">
    <source>
        <dbReference type="PROSITE" id="PS50011"/>
    </source>
</evidence>
<protein>
    <recommendedName>
        <fullName evidence="2">cyclin-dependent kinase</fullName>
        <ecNumber evidence="2">2.7.11.22</ecNumber>
    </recommendedName>
</protein>
<keyword evidence="7 10" id="KW-0067">ATP-binding</keyword>
<keyword evidence="13" id="KW-0132">Cell division</keyword>
<dbReference type="OMA" id="NWHEFPQ"/>
<dbReference type="GO" id="GO:0000307">
    <property type="term" value="C:cyclin-dependent protein kinase holoenzyme complex"/>
    <property type="evidence" value="ECO:0007669"/>
    <property type="project" value="TreeGrafter"/>
</dbReference>
<name>A0A0A1TZM0_ENTIV</name>
<dbReference type="RefSeq" id="XP_004253816.1">
    <property type="nucleotide sequence ID" value="XM_004253768.1"/>
</dbReference>
<dbReference type="GO" id="GO:0000082">
    <property type="term" value="P:G1/S transition of mitotic cell cycle"/>
    <property type="evidence" value="ECO:0007669"/>
    <property type="project" value="TreeGrafter"/>
</dbReference>
<comment type="catalytic activity">
    <reaction evidence="8">
        <text>L-threonyl-[protein] + ATP = O-phospho-L-threonyl-[protein] + ADP + H(+)</text>
        <dbReference type="Rhea" id="RHEA:46608"/>
        <dbReference type="Rhea" id="RHEA-COMP:11060"/>
        <dbReference type="Rhea" id="RHEA-COMP:11605"/>
        <dbReference type="ChEBI" id="CHEBI:15378"/>
        <dbReference type="ChEBI" id="CHEBI:30013"/>
        <dbReference type="ChEBI" id="CHEBI:30616"/>
        <dbReference type="ChEBI" id="CHEBI:61977"/>
        <dbReference type="ChEBI" id="CHEBI:456216"/>
        <dbReference type="EC" id="2.7.11.22"/>
    </reaction>
</comment>
<feature type="binding site" evidence="10">
    <location>
        <position position="87"/>
    </location>
    <ligand>
        <name>ATP</name>
        <dbReference type="ChEBI" id="CHEBI:30616"/>
    </ligand>
</feature>
<gene>
    <name evidence="13" type="ORF">EIN_320440</name>
</gene>
<dbReference type="FunFam" id="1.10.510.10:FF:000611">
    <property type="entry name" value="CMGC family protein kinase"/>
    <property type="match status" value="1"/>
</dbReference>
<evidence type="ECO:0000256" key="11">
    <source>
        <dbReference type="RuleBase" id="RU000304"/>
    </source>
</evidence>
<keyword evidence="6 13" id="KW-0418">Kinase</keyword>
<dbReference type="InterPro" id="IPR050108">
    <property type="entry name" value="CDK"/>
</dbReference>
<dbReference type="SMART" id="SM00220">
    <property type="entry name" value="S_TKc"/>
    <property type="match status" value="1"/>
</dbReference>
<evidence type="ECO:0000256" key="10">
    <source>
        <dbReference type="PROSITE-ProRule" id="PRU10141"/>
    </source>
</evidence>
<dbReference type="GO" id="GO:0010389">
    <property type="term" value="P:regulation of G2/M transition of mitotic cell cycle"/>
    <property type="evidence" value="ECO:0007669"/>
    <property type="project" value="TreeGrafter"/>
</dbReference>
<keyword evidence="3 11" id="KW-0723">Serine/threonine-protein kinase</keyword>
<proteinExistence type="inferred from homology"/>
<keyword evidence="5 10" id="KW-0547">Nucleotide-binding</keyword>
<dbReference type="EMBL" id="KB206890">
    <property type="protein sequence ID" value="ELP87045.1"/>
    <property type="molecule type" value="Genomic_DNA"/>
</dbReference>
<evidence type="ECO:0000313" key="14">
    <source>
        <dbReference type="Proteomes" id="UP000014680"/>
    </source>
</evidence>
<dbReference type="PROSITE" id="PS00107">
    <property type="entry name" value="PROTEIN_KINASE_ATP"/>
    <property type="match status" value="1"/>
</dbReference>
<dbReference type="InterPro" id="IPR008271">
    <property type="entry name" value="Ser/Thr_kinase_AS"/>
</dbReference>
<keyword evidence="13" id="KW-0131">Cell cycle</keyword>
<evidence type="ECO:0000256" key="8">
    <source>
        <dbReference type="ARBA" id="ARBA00047811"/>
    </source>
</evidence>
<dbReference type="GO" id="GO:0004693">
    <property type="term" value="F:cyclin-dependent protein serine/threonine kinase activity"/>
    <property type="evidence" value="ECO:0007669"/>
    <property type="project" value="UniProtKB-EC"/>
</dbReference>
<dbReference type="Gene3D" id="3.30.200.20">
    <property type="entry name" value="Phosphorylase Kinase, domain 1"/>
    <property type="match status" value="1"/>
</dbReference>
<dbReference type="GO" id="GO:0030332">
    <property type="term" value="F:cyclin binding"/>
    <property type="evidence" value="ECO:0007669"/>
    <property type="project" value="TreeGrafter"/>
</dbReference>
<dbReference type="CDD" id="cd07829">
    <property type="entry name" value="STKc_CDK_like"/>
    <property type="match status" value="1"/>
</dbReference>
<organism evidence="13 14">
    <name type="scientific">Entamoeba invadens IP1</name>
    <dbReference type="NCBI Taxonomy" id="370355"/>
    <lineage>
        <taxon>Eukaryota</taxon>
        <taxon>Amoebozoa</taxon>
        <taxon>Evosea</taxon>
        <taxon>Archamoebae</taxon>
        <taxon>Mastigamoebida</taxon>
        <taxon>Entamoebidae</taxon>
        <taxon>Entamoeba</taxon>
    </lineage>
</organism>
<dbReference type="PROSITE" id="PS00108">
    <property type="entry name" value="PROTEIN_KINASE_ST"/>
    <property type="match status" value="1"/>
</dbReference>
<dbReference type="EC" id="2.7.11.22" evidence="2"/>
<dbReference type="GO" id="GO:0051301">
    <property type="term" value="P:cell division"/>
    <property type="evidence" value="ECO:0007669"/>
    <property type="project" value="UniProtKB-KW"/>
</dbReference>
<keyword evidence="4 13" id="KW-0808">Transferase</keyword>
<dbReference type="Gene3D" id="1.10.510.10">
    <property type="entry name" value="Transferase(Phosphotransferase) domain 1"/>
    <property type="match status" value="1"/>
</dbReference>
<keyword evidence="14" id="KW-1185">Reference proteome</keyword>
<dbReference type="KEGG" id="eiv:EIN_320440"/>
<reference evidence="13 14" key="1">
    <citation type="submission" date="2012-10" db="EMBL/GenBank/DDBJ databases">
        <authorList>
            <person name="Zafar N."/>
            <person name="Inman J."/>
            <person name="Hall N."/>
            <person name="Lorenzi H."/>
            <person name="Caler E."/>
        </authorList>
    </citation>
    <scope>NUCLEOTIDE SEQUENCE [LARGE SCALE GENOMIC DNA]</scope>
    <source>
        <strain evidence="13 14">IP1</strain>
    </source>
</reference>
<evidence type="ECO:0000256" key="3">
    <source>
        <dbReference type="ARBA" id="ARBA00022527"/>
    </source>
</evidence>
<dbReference type="GO" id="GO:0005634">
    <property type="term" value="C:nucleus"/>
    <property type="evidence" value="ECO:0007669"/>
    <property type="project" value="TreeGrafter"/>
</dbReference>
<dbReference type="Proteomes" id="UP000014680">
    <property type="component" value="Unassembled WGS sequence"/>
</dbReference>
<sequence length="342" mass="39333">MYSLTFGIEKVGKTEAKNPQICRNSLGEKLQKQKEMFTKTRSIPQRYGLECDNRYRVLEVLGEGTYGIVKKVQDVQQQGNKGIYALKVIKPDNSDGISSTSIREVCALKLLRHPNIVQLISVYNRVDKLSMVFEYCETDLAKYLRSKVFITVPEQIRIMKQLLMALEYLHARRFLHRDLKPQNILLTRDGVVKLADFGLVRAVTLPVREYTLEIITLWYRPLEILLGKEVYTSAVDIWSLGAIYAEIGFGHPVFRGESEYDQAIKILEVMGMPDPDEWPEFNTLKSSLKPLPPRFKKVDFETTFQFVGSAGVKLLRQMLRLNPDERISAKDALEDPMFMSFP</sequence>
<dbReference type="PANTHER" id="PTHR24056">
    <property type="entry name" value="CELL DIVISION PROTEIN KINASE"/>
    <property type="match status" value="1"/>
</dbReference>
<dbReference type="Pfam" id="PF00069">
    <property type="entry name" value="Pkinase"/>
    <property type="match status" value="1"/>
</dbReference>
<dbReference type="OrthoDB" id="1732493at2759"/>
<dbReference type="InterPro" id="IPR000719">
    <property type="entry name" value="Prot_kinase_dom"/>
</dbReference>
<dbReference type="GO" id="GO:0010468">
    <property type="term" value="P:regulation of gene expression"/>
    <property type="evidence" value="ECO:0007669"/>
    <property type="project" value="TreeGrafter"/>
</dbReference>
<dbReference type="GeneID" id="14885956"/>
<comment type="similarity">
    <text evidence="1">Belongs to the protein kinase superfamily. CMGC Ser/Thr protein kinase family. CDC2/CDKX subfamily.</text>
</comment>
<evidence type="ECO:0000256" key="4">
    <source>
        <dbReference type="ARBA" id="ARBA00022679"/>
    </source>
</evidence>
<evidence type="ECO:0000256" key="2">
    <source>
        <dbReference type="ARBA" id="ARBA00012425"/>
    </source>
</evidence>
<evidence type="ECO:0000256" key="6">
    <source>
        <dbReference type="ARBA" id="ARBA00022777"/>
    </source>
</evidence>
<dbReference type="InterPro" id="IPR011009">
    <property type="entry name" value="Kinase-like_dom_sf"/>
</dbReference>
<feature type="domain" description="Protein kinase" evidence="12">
    <location>
        <begin position="55"/>
        <end position="338"/>
    </location>
</feature>
<evidence type="ECO:0000313" key="13">
    <source>
        <dbReference type="EMBL" id="ELP87045.1"/>
    </source>
</evidence>
<evidence type="ECO:0000256" key="9">
    <source>
        <dbReference type="ARBA" id="ARBA00048367"/>
    </source>
</evidence>
<dbReference type="PANTHER" id="PTHR24056:SF254">
    <property type="entry name" value="CYCLIN-DEPENDENT KINASE 2"/>
    <property type="match status" value="1"/>
</dbReference>
<dbReference type="GO" id="GO:0106310">
    <property type="term" value="F:protein serine kinase activity"/>
    <property type="evidence" value="ECO:0007669"/>
    <property type="project" value="RHEA"/>
</dbReference>
<comment type="catalytic activity">
    <reaction evidence="9">
        <text>L-seryl-[protein] + ATP = O-phospho-L-seryl-[protein] + ADP + H(+)</text>
        <dbReference type="Rhea" id="RHEA:17989"/>
        <dbReference type="Rhea" id="RHEA-COMP:9863"/>
        <dbReference type="Rhea" id="RHEA-COMP:11604"/>
        <dbReference type="ChEBI" id="CHEBI:15378"/>
        <dbReference type="ChEBI" id="CHEBI:29999"/>
        <dbReference type="ChEBI" id="CHEBI:30616"/>
        <dbReference type="ChEBI" id="CHEBI:83421"/>
        <dbReference type="ChEBI" id="CHEBI:456216"/>
        <dbReference type="EC" id="2.7.11.22"/>
    </reaction>
</comment>
<dbReference type="GO" id="GO:0005737">
    <property type="term" value="C:cytoplasm"/>
    <property type="evidence" value="ECO:0007669"/>
    <property type="project" value="TreeGrafter"/>
</dbReference>
<dbReference type="GO" id="GO:0007165">
    <property type="term" value="P:signal transduction"/>
    <property type="evidence" value="ECO:0007669"/>
    <property type="project" value="TreeGrafter"/>
</dbReference>
<dbReference type="InterPro" id="IPR017441">
    <property type="entry name" value="Protein_kinase_ATP_BS"/>
</dbReference>
<evidence type="ECO:0000256" key="5">
    <source>
        <dbReference type="ARBA" id="ARBA00022741"/>
    </source>
</evidence>
<dbReference type="PROSITE" id="PS50011">
    <property type="entry name" value="PROTEIN_KINASE_DOM"/>
    <property type="match status" value="1"/>
</dbReference>
<dbReference type="GO" id="GO:0005524">
    <property type="term" value="F:ATP binding"/>
    <property type="evidence" value="ECO:0007669"/>
    <property type="project" value="UniProtKB-UniRule"/>
</dbReference>
<evidence type="ECO:0000256" key="1">
    <source>
        <dbReference type="ARBA" id="ARBA00006485"/>
    </source>
</evidence>
<evidence type="ECO:0000256" key="7">
    <source>
        <dbReference type="ARBA" id="ARBA00022840"/>
    </source>
</evidence>
<accession>A0A0A1TZM0</accession>
<dbReference type="VEuPathDB" id="AmoebaDB:EIN_320440"/>
<dbReference type="SUPFAM" id="SSF56112">
    <property type="entry name" value="Protein kinase-like (PK-like)"/>
    <property type="match status" value="1"/>
</dbReference>
<dbReference type="AlphaFoldDB" id="A0A0A1TZM0"/>